<feature type="region of interest" description="Disordered" evidence="1">
    <location>
        <begin position="348"/>
        <end position="370"/>
    </location>
</feature>
<dbReference type="Pfam" id="PF19319">
    <property type="entry name" value="DUF5919"/>
    <property type="match status" value="1"/>
</dbReference>
<proteinExistence type="predicted"/>
<dbReference type="InterPro" id="IPR045697">
    <property type="entry name" value="DUF5919"/>
</dbReference>
<dbReference type="AlphaFoldDB" id="A0A1C5HQM6"/>
<sequence length="370" mass="41800">MAGAGGWRRWRGRTGRQRRAFVGGGGLLVVATVMLLAAWRSTGFASDLLLNLGASVVLAAISYVIFDPLFEEARRARVQEHLSFDQKAFVDRLCRTGRRVRILDTWTILLEDQHRAETLRAVEAALESGAEVQLLLLDPDCTAAQQRSEELERQRVDVPRQIRANLRHLAAFQESLRLRPKLARRFQVRIYDASPSIQLYQWDGHALISFFPIGKLSFNVPQLEVDMDSPWGGFVHARFEELWEHEQATSSLERYWTTTVTLQDEDSDLVEMQVPYVTVDGQHYLDCQAFKLVRPLTVRARPPARTPGVFGLAEPADDDPVPPPVVARLFDQKYGRADGTRTVLRLVPHRRANDRTPAPRAAHAAEPPEG</sequence>
<evidence type="ECO:0000256" key="2">
    <source>
        <dbReference type="SAM" id="Phobius"/>
    </source>
</evidence>
<protein>
    <recommendedName>
        <fullName evidence="3">DUF5919 domain-containing protein</fullName>
    </recommendedName>
</protein>
<feature type="transmembrane region" description="Helical" evidence="2">
    <location>
        <begin position="48"/>
        <end position="66"/>
    </location>
</feature>
<feature type="domain" description="DUF5919" evidence="3">
    <location>
        <begin position="126"/>
        <end position="205"/>
    </location>
</feature>
<organism evidence="4 5">
    <name type="scientific">Micromonospora echinaurantiaca</name>
    <dbReference type="NCBI Taxonomy" id="47857"/>
    <lineage>
        <taxon>Bacteria</taxon>
        <taxon>Bacillati</taxon>
        <taxon>Actinomycetota</taxon>
        <taxon>Actinomycetes</taxon>
        <taxon>Micromonosporales</taxon>
        <taxon>Micromonosporaceae</taxon>
        <taxon>Micromonospora</taxon>
    </lineage>
</organism>
<gene>
    <name evidence="4" type="ORF">GA0070609_2050</name>
</gene>
<accession>A0A1C5HQM6</accession>
<evidence type="ECO:0000259" key="3">
    <source>
        <dbReference type="Pfam" id="PF19319"/>
    </source>
</evidence>
<reference evidence="4 5" key="1">
    <citation type="submission" date="2016-06" db="EMBL/GenBank/DDBJ databases">
        <authorList>
            <person name="Kjaerup R.B."/>
            <person name="Dalgaard T.S."/>
            <person name="Juul-Madsen H.R."/>
        </authorList>
    </citation>
    <scope>NUCLEOTIDE SEQUENCE [LARGE SCALE GENOMIC DNA]</scope>
    <source>
        <strain evidence="4 5">DSM 43904</strain>
    </source>
</reference>
<evidence type="ECO:0000313" key="4">
    <source>
        <dbReference type="EMBL" id="SCG48304.1"/>
    </source>
</evidence>
<dbReference type="Proteomes" id="UP000198217">
    <property type="component" value="Chromosome I"/>
</dbReference>
<name>A0A1C5HQM6_9ACTN</name>
<evidence type="ECO:0000313" key="5">
    <source>
        <dbReference type="Proteomes" id="UP000198217"/>
    </source>
</evidence>
<keyword evidence="2" id="KW-0472">Membrane</keyword>
<feature type="transmembrane region" description="Helical" evidence="2">
    <location>
        <begin position="20"/>
        <end position="42"/>
    </location>
</feature>
<dbReference type="RefSeq" id="WP_088993576.1">
    <property type="nucleotide sequence ID" value="NZ_LT607750.1"/>
</dbReference>
<feature type="compositionally biased region" description="Low complexity" evidence="1">
    <location>
        <begin position="358"/>
        <end position="370"/>
    </location>
</feature>
<keyword evidence="2" id="KW-0812">Transmembrane</keyword>
<dbReference type="EMBL" id="LT607750">
    <property type="protein sequence ID" value="SCG48304.1"/>
    <property type="molecule type" value="Genomic_DNA"/>
</dbReference>
<evidence type="ECO:0000256" key="1">
    <source>
        <dbReference type="SAM" id="MobiDB-lite"/>
    </source>
</evidence>
<keyword evidence="2" id="KW-1133">Transmembrane helix</keyword>
<keyword evidence="5" id="KW-1185">Reference proteome</keyword>